<dbReference type="Pfam" id="PF13247">
    <property type="entry name" value="Fer4_11"/>
    <property type="match status" value="1"/>
</dbReference>
<dbReference type="InterPro" id="IPR030948">
    <property type="entry name" value="TAT_var_transloc_signal_dom"/>
</dbReference>
<keyword evidence="2" id="KW-0408">Iron</keyword>
<evidence type="ECO:0000259" key="5">
    <source>
        <dbReference type="PROSITE" id="PS51669"/>
    </source>
</evidence>
<dbReference type="GO" id="GO:0051536">
    <property type="term" value="F:iron-sulfur cluster binding"/>
    <property type="evidence" value="ECO:0007669"/>
    <property type="project" value="UniProtKB-KW"/>
</dbReference>
<dbReference type="Gene3D" id="2.40.40.20">
    <property type="match status" value="1"/>
</dbReference>
<evidence type="ECO:0000313" key="6">
    <source>
        <dbReference type="EMBL" id="AIQ89016.1"/>
    </source>
</evidence>
<evidence type="ECO:0000313" key="7">
    <source>
        <dbReference type="Proteomes" id="UP000029492"/>
    </source>
</evidence>
<dbReference type="Gene3D" id="2.20.25.90">
    <property type="entry name" value="ADC-like domains"/>
    <property type="match status" value="1"/>
</dbReference>
<dbReference type="Gene3D" id="3.40.50.740">
    <property type="match status" value="1"/>
</dbReference>
<feature type="domain" description="4Fe-4S ferredoxin-type" evidence="4">
    <location>
        <begin position="757"/>
        <end position="787"/>
    </location>
</feature>
<dbReference type="Gene3D" id="3.30.70.20">
    <property type="match status" value="2"/>
</dbReference>
<dbReference type="SUPFAM" id="SSF50692">
    <property type="entry name" value="ADC-like"/>
    <property type="match status" value="1"/>
</dbReference>
<evidence type="ECO:0000256" key="2">
    <source>
        <dbReference type="ARBA" id="ARBA00023004"/>
    </source>
</evidence>
<dbReference type="CDD" id="cd02784">
    <property type="entry name" value="MopB_CT_PHLH"/>
    <property type="match status" value="1"/>
</dbReference>
<dbReference type="InterPro" id="IPR006963">
    <property type="entry name" value="Mopterin_OxRdtase_4Fe-4S_dom"/>
</dbReference>
<proteinExistence type="predicted"/>
<dbReference type="CDD" id="cd10551">
    <property type="entry name" value="PsrB"/>
    <property type="match status" value="1"/>
</dbReference>
<dbReference type="SUPFAM" id="SSF53706">
    <property type="entry name" value="Formate dehydrogenase/DMSO reductase, domains 1-3"/>
    <property type="match status" value="1"/>
</dbReference>
<keyword evidence="3" id="KW-0411">Iron-sulfur</keyword>
<reference evidence="6 7" key="1">
    <citation type="journal article" date="2014" name="PLoS ONE">
        <title>Genome Information of Methylobacterium oryzae, a Plant-Probiotic Methylotroph in the Phyllosphere.</title>
        <authorList>
            <person name="Kwak M.J."/>
            <person name="Jeong H."/>
            <person name="Madhaiyan M."/>
            <person name="Lee Y."/>
            <person name="Sa T.M."/>
            <person name="Oh T.K."/>
            <person name="Kim J.F."/>
        </authorList>
    </citation>
    <scope>NUCLEOTIDE SEQUENCE [LARGE SCALE GENOMIC DNA]</scope>
    <source>
        <strain evidence="6 7">CBMB20</strain>
    </source>
</reference>
<sequence length="993" mass="104826">MTGAPDIAALRAKLAGGDGPRFWRSLDAVADSPEFRAYLAAEFPSASRLAAAPERRGFLKLMAASFALGGLTACGGGGGRDYEVPYVNQPERIVPGTDLSYASSAVFDGFGNGILVTTRNGRPLKIEGNPEHPWSRGGTDVLAQASVLGLYDPFRSQAVQHLGRPSSWAAFRADLQGRMPSWRESRGEGLALLTGPVTSPGVAAQLARLRAAYPALRWYVGAGAGRDGIYEGARQAYGRPLETRPDFGRARTIVALDGDFLDLGPGQVGLSRRWSEARRAAYAEGRLLTLHAAAPTPTLTSAKADRGLVVPAGRLEALARDLLNLAAGGAAPAGDDPVARWTRSAGTALAEARGSGIVTAGLTASPDLHALVHRLNGALGNTGATLVHTAPVAETGAGTLADLAEAMDRGAVKVLVVLGANPVYEAPGALDFTARMARVPLKIHAGLYYDETGAHADWHLPAAHPLESWGDIRSLDGTVGLIQPTVAPLYNGRTLAEMLAFLASGEGGEGGQDALGLLKAQGRNPGEDEAAFEARFSEALRLGFWADSARPAETVALTQAAAAAPAAASSPAPAADGVEVLFRPDPTIWDGTHADLAWLQELPKPLTKVVWENVIALSPRLAEREGIATGDILRVEAGGRAVEGPAWILPGQADTTVTLTLGYGRDVPDHLARGLGYDAAPLRPPGSPWGLAGARLTKTGQQRRPVTTQHLGTMEGQDLVRVQALGAAPVGDPKGAPTPASFYPPPESQDRWVAAQWGMAIDLDACTGCNACVTACQAENNIPVVGREEVELGRWMGWLRIDRYYAGDLDAPTTHFQPVPCMHCEQAPCELGCPVEATLHDSEGLNLQVYNRCVGTRTCQSYCPYKVRRFNYLDYTGGMTPVEQQQRNPEVTVRSRGVMEKCTYCIQRITAARITSAKDAHAPIPDGAVETACQGACPTRAITFGNVADPGSRVSAARRDTREYALLGHLNTRPRTTYLAGLAPAADPNGREG</sequence>
<dbReference type="AlphaFoldDB" id="A0A089NM99"/>
<feature type="domain" description="4Fe-4S Mo/W bis-MGD-type" evidence="5">
    <location>
        <begin position="98"/>
        <end position="154"/>
    </location>
</feature>
<name>A0A089NM99_9HYPH</name>
<dbReference type="STRING" id="693986.MOC_1261"/>
<evidence type="ECO:0000259" key="4">
    <source>
        <dbReference type="PROSITE" id="PS51379"/>
    </source>
</evidence>
<dbReference type="InterPro" id="IPR009010">
    <property type="entry name" value="Asp_de-COase-like_dom_sf"/>
</dbReference>
<evidence type="ECO:0000256" key="3">
    <source>
        <dbReference type="ARBA" id="ARBA00023014"/>
    </source>
</evidence>
<dbReference type="InterPro" id="IPR017896">
    <property type="entry name" value="4Fe4S_Fe-S-bd"/>
</dbReference>
<dbReference type="RefSeq" id="WP_043756133.1">
    <property type="nucleotide sequence ID" value="NZ_CP003811.1"/>
</dbReference>
<dbReference type="EMBL" id="CP003811">
    <property type="protein sequence ID" value="AIQ89016.1"/>
    <property type="molecule type" value="Genomic_DNA"/>
</dbReference>
<keyword evidence="7" id="KW-1185">Reference proteome</keyword>
<dbReference type="PROSITE" id="PS51379">
    <property type="entry name" value="4FE4S_FER_2"/>
    <property type="match status" value="1"/>
</dbReference>
<dbReference type="GO" id="GO:0046872">
    <property type="term" value="F:metal ion binding"/>
    <property type="evidence" value="ECO:0007669"/>
    <property type="project" value="UniProtKB-KW"/>
</dbReference>
<organism evidence="6 7">
    <name type="scientific">Methylobacterium oryzae CBMB20</name>
    <dbReference type="NCBI Taxonomy" id="693986"/>
    <lineage>
        <taxon>Bacteria</taxon>
        <taxon>Pseudomonadati</taxon>
        <taxon>Pseudomonadota</taxon>
        <taxon>Alphaproteobacteria</taxon>
        <taxon>Hyphomicrobiales</taxon>
        <taxon>Methylobacteriaceae</taxon>
        <taxon>Methylobacterium</taxon>
    </lineage>
</organism>
<evidence type="ECO:0000256" key="1">
    <source>
        <dbReference type="ARBA" id="ARBA00022723"/>
    </source>
</evidence>
<dbReference type="HOGENOM" id="CLU_306470_0_0_5"/>
<gene>
    <name evidence="6" type="ORF">MOC_1261</name>
</gene>
<dbReference type="PANTHER" id="PTHR42783">
    <property type="entry name" value="GLUTAMATE SYNTHASE [NADPH] SMALL CHAIN"/>
    <property type="match status" value="1"/>
</dbReference>
<dbReference type="NCBIfam" id="TIGR04519">
    <property type="entry name" value="MoCo_extend_TAT"/>
    <property type="match status" value="1"/>
</dbReference>
<dbReference type="PANTHER" id="PTHR42783:SF3">
    <property type="entry name" value="GLUTAMATE SYNTHASE [NADPH] SMALL CHAIN-RELATED"/>
    <property type="match status" value="1"/>
</dbReference>
<dbReference type="PROSITE" id="PS51669">
    <property type="entry name" value="4FE4S_MOW_BIS_MGD"/>
    <property type="match status" value="1"/>
</dbReference>
<protein>
    <submittedName>
        <fullName evidence="6">Molybdopterin oxidoreductase, iron-sulfur binding subunit</fullName>
    </submittedName>
</protein>
<dbReference type="eggNOG" id="COG0437">
    <property type="taxonomic scope" value="Bacteria"/>
</dbReference>
<keyword evidence="1" id="KW-0479">Metal-binding</keyword>
<dbReference type="KEGG" id="mor:MOC_1261"/>
<dbReference type="GO" id="GO:0016491">
    <property type="term" value="F:oxidoreductase activity"/>
    <property type="evidence" value="ECO:0007669"/>
    <property type="project" value="InterPro"/>
</dbReference>
<dbReference type="Proteomes" id="UP000029492">
    <property type="component" value="Chromosome"/>
</dbReference>
<dbReference type="eggNOG" id="COG0243">
    <property type="taxonomic scope" value="Bacteria"/>
</dbReference>
<accession>A0A089NM99</accession>
<dbReference type="SUPFAM" id="SSF54862">
    <property type="entry name" value="4Fe-4S ferredoxins"/>
    <property type="match status" value="1"/>
</dbReference>